<dbReference type="GO" id="GO:0016491">
    <property type="term" value="F:oxidoreductase activity"/>
    <property type="evidence" value="ECO:0007669"/>
    <property type="project" value="UniProtKB-KW"/>
</dbReference>
<evidence type="ECO:0000256" key="4">
    <source>
        <dbReference type="ARBA" id="ARBA00023002"/>
    </source>
</evidence>
<dbReference type="InterPro" id="IPR050315">
    <property type="entry name" value="FAD-oxidoreductase_2"/>
</dbReference>
<evidence type="ECO:0000256" key="5">
    <source>
        <dbReference type="SAM" id="MobiDB-lite"/>
    </source>
</evidence>
<dbReference type="RefSeq" id="WP_083537147.1">
    <property type="nucleotide sequence ID" value="NZ_CP011971.1"/>
</dbReference>
<dbReference type="PANTHER" id="PTHR43400:SF10">
    <property type="entry name" value="3-OXOSTEROID 1-DEHYDROGENASE"/>
    <property type="match status" value="1"/>
</dbReference>
<feature type="domain" description="FAD-dependent oxidoreductase 2 FAD-binding" evidence="6">
    <location>
        <begin position="38"/>
        <end position="473"/>
    </location>
</feature>
<keyword evidence="2" id="KW-0285">Flavoprotein</keyword>
<sequence length="515" mass="55227">MSEPRGLGDKQAEETGRSDTSILPRRLSEITHWDIVTDVAIVGYGGAGACAAIEAKDAGAEVIIFETASGGGGSTALSCGEIYYGGNGGTPIQKATGFEDSSENMYNYLMASGGPNADERKIRAYVDGSLDHYHWIVDKGLRYKPSFVATREIIQLTDDCLIYSGNEKAWPYRDKALPCPRGHKGRIEGDNGGPLLWQALSGAVEQRGIKVQYDSRVLALIADEHNEVSGVAIRHDMKEYNVRATRGVVLCTGGFAMNQKMLKKFAPTLAKGNAPLGNPNDNGSGIRMGMALGASVINMTEGFISMAFYPPGRNSSGIFVNANGQRYVNEDSYHTRVAYYSMLQPDSRCYLILHASDDFKPPKFFNPPIAGTGFTLEELEAELKIPAGALAQTMEYYNRHAAKGEDPFFHKASEWLEPIEPPYVALDCSPSGGGYVTYFTLGGLETAPSGEVLNVRGEVIPGLYTAGRTASGVPCSTEHYASGLSVGDATFSGRMAGMAAAGRIPTEASKGCRIV</sequence>
<evidence type="ECO:0000313" key="8">
    <source>
        <dbReference type="Proteomes" id="UP000070250"/>
    </source>
</evidence>
<dbReference type="Pfam" id="PF00890">
    <property type="entry name" value="FAD_binding_2"/>
    <property type="match status" value="1"/>
</dbReference>
<feature type="region of interest" description="Disordered" evidence="5">
    <location>
        <begin position="1"/>
        <end position="23"/>
    </location>
</feature>
<comment type="cofactor">
    <cofactor evidence="1">
        <name>FAD</name>
        <dbReference type="ChEBI" id="CHEBI:57692"/>
    </cofactor>
</comment>
<name>A0A127F744_STEDE</name>
<dbReference type="SUPFAM" id="SSF56425">
    <property type="entry name" value="Succinate dehydrogenase/fumarate reductase flavoprotein, catalytic domain"/>
    <property type="match status" value="1"/>
</dbReference>
<dbReference type="InterPro" id="IPR003953">
    <property type="entry name" value="FAD-dep_OxRdtase_2_FAD-bd"/>
</dbReference>
<dbReference type="InterPro" id="IPR036188">
    <property type="entry name" value="FAD/NAD-bd_sf"/>
</dbReference>
<reference evidence="7 8" key="1">
    <citation type="submission" date="2015-06" db="EMBL/GenBank/DDBJ databases">
        <title>A Comprehensive Approach to Explore the Metabolic and Phylogenetic Diversity of Bacterial Steroid Degradation in the Environment: Testosterone as an Example.</title>
        <authorList>
            <person name="Yang F.-C."/>
            <person name="Chen Y.-L."/>
            <person name="Yu C.-P."/>
            <person name="Tang S.-L."/>
            <person name="Wang P.-H."/>
            <person name="Ismail W."/>
            <person name="Wang C.-H."/>
            <person name="Yang C.-Y."/>
            <person name="Chiang Y.-R."/>
        </authorList>
    </citation>
    <scope>NUCLEOTIDE SEQUENCE [LARGE SCALE GENOMIC DNA]</scope>
    <source>
        <strain evidence="7 8">DSM 18526</strain>
    </source>
</reference>
<gene>
    <name evidence="7" type="ORF">ACG33_03810</name>
</gene>
<dbReference type="Gene3D" id="3.50.50.60">
    <property type="entry name" value="FAD/NAD(P)-binding domain"/>
    <property type="match status" value="1"/>
</dbReference>
<evidence type="ECO:0000256" key="3">
    <source>
        <dbReference type="ARBA" id="ARBA00022827"/>
    </source>
</evidence>
<evidence type="ECO:0000259" key="6">
    <source>
        <dbReference type="Pfam" id="PF00890"/>
    </source>
</evidence>
<dbReference type="STRING" id="465721.ACG33_03810"/>
<proteinExistence type="predicted"/>
<dbReference type="Gene3D" id="3.90.700.10">
    <property type="entry name" value="Succinate dehydrogenase/fumarate reductase flavoprotein, catalytic domain"/>
    <property type="match status" value="1"/>
</dbReference>
<dbReference type="AlphaFoldDB" id="A0A127F744"/>
<dbReference type="EMBL" id="CP011971">
    <property type="protein sequence ID" value="AMN46244.1"/>
    <property type="molecule type" value="Genomic_DNA"/>
</dbReference>
<keyword evidence="4" id="KW-0560">Oxidoreductase</keyword>
<evidence type="ECO:0000256" key="1">
    <source>
        <dbReference type="ARBA" id="ARBA00001974"/>
    </source>
</evidence>
<dbReference type="NCBIfam" id="NF005510">
    <property type="entry name" value="PRK07121.1-3"/>
    <property type="match status" value="1"/>
</dbReference>
<dbReference type="KEGG" id="sdf:ACG33_03810"/>
<keyword evidence="3" id="KW-0274">FAD</keyword>
<dbReference type="Proteomes" id="UP000070250">
    <property type="component" value="Chromosome"/>
</dbReference>
<feature type="compositionally biased region" description="Basic and acidic residues" evidence="5">
    <location>
        <begin position="1"/>
        <end position="17"/>
    </location>
</feature>
<evidence type="ECO:0000256" key="2">
    <source>
        <dbReference type="ARBA" id="ARBA00022630"/>
    </source>
</evidence>
<evidence type="ECO:0000313" key="7">
    <source>
        <dbReference type="EMBL" id="AMN46244.1"/>
    </source>
</evidence>
<accession>A0A127F744</accession>
<dbReference type="SUPFAM" id="SSF51905">
    <property type="entry name" value="FAD/NAD(P)-binding domain"/>
    <property type="match status" value="1"/>
</dbReference>
<dbReference type="PATRIC" id="fig|465721.4.peg.815"/>
<protein>
    <submittedName>
        <fullName evidence="7">Fumarate reductase</fullName>
    </submittedName>
</protein>
<dbReference type="GO" id="GO:0008202">
    <property type="term" value="P:steroid metabolic process"/>
    <property type="evidence" value="ECO:0007669"/>
    <property type="project" value="UniProtKB-ARBA"/>
</dbReference>
<keyword evidence="8" id="KW-1185">Reference proteome</keyword>
<dbReference type="PANTHER" id="PTHR43400">
    <property type="entry name" value="FUMARATE REDUCTASE"/>
    <property type="match status" value="1"/>
</dbReference>
<dbReference type="InterPro" id="IPR027477">
    <property type="entry name" value="Succ_DH/fumarate_Rdtase_cat_sf"/>
</dbReference>
<dbReference type="OrthoDB" id="337830at2"/>
<organism evidence="7 8">
    <name type="scientific">Steroidobacter denitrificans</name>
    <dbReference type="NCBI Taxonomy" id="465721"/>
    <lineage>
        <taxon>Bacteria</taxon>
        <taxon>Pseudomonadati</taxon>
        <taxon>Pseudomonadota</taxon>
        <taxon>Gammaproteobacteria</taxon>
        <taxon>Steroidobacterales</taxon>
        <taxon>Steroidobacteraceae</taxon>
        <taxon>Steroidobacter</taxon>
    </lineage>
</organism>